<evidence type="ECO:0000313" key="2">
    <source>
        <dbReference type="Proteomes" id="UP001054857"/>
    </source>
</evidence>
<accession>A0AAD3E427</accession>
<reference evidence="1 2" key="1">
    <citation type="journal article" date="2021" name="Sci. Rep.">
        <title>Genome sequencing of the multicellular alga Astrephomene provides insights into convergent evolution of germ-soma differentiation.</title>
        <authorList>
            <person name="Yamashita S."/>
            <person name="Yamamoto K."/>
            <person name="Matsuzaki R."/>
            <person name="Suzuki S."/>
            <person name="Yamaguchi H."/>
            <person name="Hirooka S."/>
            <person name="Minakuchi Y."/>
            <person name="Miyagishima S."/>
            <person name="Kawachi M."/>
            <person name="Toyoda A."/>
            <person name="Nozaki H."/>
        </authorList>
    </citation>
    <scope>NUCLEOTIDE SEQUENCE [LARGE SCALE GENOMIC DNA]</scope>
    <source>
        <strain evidence="1 2">NIES-4017</strain>
    </source>
</reference>
<dbReference type="GO" id="GO:0031390">
    <property type="term" value="C:Ctf18 RFC-like complex"/>
    <property type="evidence" value="ECO:0007669"/>
    <property type="project" value="InterPro"/>
</dbReference>
<name>A0AAD3E427_9CHLO</name>
<comment type="caution">
    <text evidence="1">The sequence shown here is derived from an EMBL/GenBank/DDBJ whole genome shotgun (WGS) entry which is preliminary data.</text>
</comment>
<dbReference type="PANTHER" id="PTHR47475">
    <property type="entry name" value="CHROMOSOME TRANSMISSION FIDELITY PROTEIN 8"/>
    <property type="match status" value="1"/>
</dbReference>
<evidence type="ECO:0000313" key="1">
    <source>
        <dbReference type="EMBL" id="GFR51016.1"/>
    </source>
</evidence>
<dbReference type="Pfam" id="PF09696">
    <property type="entry name" value="Ctf8"/>
    <property type="match status" value="1"/>
</dbReference>
<gene>
    <name evidence="1" type="ORF">Agub_g13343</name>
</gene>
<dbReference type="GO" id="GO:0007064">
    <property type="term" value="P:mitotic sister chromatid cohesion"/>
    <property type="evidence" value="ECO:0007669"/>
    <property type="project" value="InterPro"/>
</dbReference>
<dbReference type="InterPro" id="IPR018607">
    <property type="entry name" value="Ctf8"/>
</dbReference>
<proteinExistence type="predicted"/>
<sequence>MIIPITCPEGKVVEWVLVELQGKIESLTEEQTTEIGMLLSKDQEGKALQLTIGYHQLEGKRVSLKKPMAILSKSDSKAQQAGGTAYEVVGVIRHQYLFKTRPRALISKPGAR</sequence>
<protein>
    <recommendedName>
        <fullName evidence="3">Chromosome transmission fidelity protein 8</fullName>
    </recommendedName>
</protein>
<dbReference type="PANTHER" id="PTHR47475:SF2">
    <property type="entry name" value="CHROMOSOME TRANSMISSION FIDELITY PROTEIN 8"/>
    <property type="match status" value="1"/>
</dbReference>
<dbReference type="AlphaFoldDB" id="A0AAD3E427"/>
<dbReference type="EMBL" id="BMAR01000043">
    <property type="protein sequence ID" value="GFR51016.1"/>
    <property type="molecule type" value="Genomic_DNA"/>
</dbReference>
<keyword evidence="2" id="KW-1185">Reference proteome</keyword>
<evidence type="ECO:0008006" key="3">
    <source>
        <dbReference type="Google" id="ProtNLM"/>
    </source>
</evidence>
<organism evidence="1 2">
    <name type="scientific">Astrephomene gubernaculifera</name>
    <dbReference type="NCBI Taxonomy" id="47775"/>
    <lineage>
        <taxon>Eukaryota</taxon>
        <taxon>Viridiplantae</taxon>
        <taxon>Chlorophyta</taxon>
        <taxon>core chlorophytes</taxon>
        <taxon>Chlorophyceae</taxon>
        <taxon>CS clade</taxon>
        <taxon>Chlamydomonadales</taxon>
        <taxon>Astrephomenaceae</taxon>
        <taxon>Astrephomene</taxon>
    </lineage>
</organism>
<dbReference type="Proteomes" id="UP001054857">
    <property type="component" value="Unassembled WGS sequence"/>
</dbReference>